<proteinExistence type="predicted"/>
<protein>
    <submittedName>
        <fullName evidence="1">Uncharacterized protein</fullName>
    </submittedName>
</protein>
<dbReference type="Proteomes" id="UP000035366">
    <property type="component" value="Chromosome"/>
</dbReference>
<reference evidence="1 2" key="1">
    <citation type="journal article" date="2015" name="ISME J.">
        <title>Draft Genome Sequence of Streptomyces incarnatus NRRL8089, which Produces the Nucleoside Antibiotic Sinefungin.</title>
        <authorList>
            <person name="Oshima K."/>
            <person name="Hattori M."/>
            <person name="Shimizu H."/>
            <person name="Fukuda K."/>
            <person name="Nemoto M."/>
            <person name="Inagaki K."/>
            <person name="Tamura T."/>
        </authorList>
    </citation>
    <scope>NUCLEOTIDE SEQUENCE [LARGE SCALE GENOMIC DNA]</scope>
    <source>
        <strain evidence="1 2">NRRL 8089</strain>
    </source>
</reference>
<name>A0ABM5TPW1_9ACTN</name>
<sequence>MGVSVDVNDLLELALAVLLGSSAGLYARHRFKKGKHFSAVQLQEFADGMRRELFERAGASDKWVDMTDYLEEQPYYPGHWFLATYRILFKSGIVATPNPRIQRGGGFRMRLSPKGIEEARMERLMAAAEEPRTVRNYQAGVIQIGDQNQASHVNAHFGADPSPLLAQLVTALVTVSRNTTVQPQLREAAEQAAADLQTADESRLPLILERVRGIASVAATGFEAVRPILDAITG</sequence>
<dbReference type="RefSeq" id="WP_208900766.1">
    <property type="nucleotide sequence ID" value="NZ_CP011497.1"/>
</dbReference>
<dbReference type="EMBL" id="CP011497">
    <property type="protein sequence ID" value="AKJ13053.1"/>
    <property type="molecule type" value="Genomic_DNA"/>
</dbReference>
<accession>A0ABM5TPW1</accession>
<evidence type="ECO:0000313" key="1">
    <source>
        <dbReference type="EMBL" id="AKJ13053.1"/>
    </source>
</evidence>
<gene>
    <name evidence="1" type="ORF">ABB07_24365</name>
</gene>
<keyword evidence="2" id="KW-1185">Reference proteome</keyword>
<evidence type="ECO:0000313" key="2">
    <source>
        <dbReference type="Proteomes" id="UP000035366"/>
    </source>
</evidence>
<organism evidence="1 2">
    <name type="scientific">Streptomyces incarnatus</name>
    <dbReference type="NCBI Taxonomy" id="665007"/>
    <lineage>
        <taxon>Bacteria</taxon>
        <taxon>Bacillati</taxon>
        <taxon>Actinomycetota</taxon>
        <taxon>Actinomycetes</taxon>
        <taxon>Kitasatosporales</taxon>
        <taxon>Streptomycetaceae</taxon>
        <taxon>Streptomyces</taxon>
    </lineage>
</organism>